<protein>
    <recommendedName>
        <fullName evidence="3">catalase</fullName>
        <ecNumber evidence="3">1.11.1.6</ecNumber>
    </recommendedName>
</protein>
<evidence type="ECO:0000256" key="4">
    <source>
        <dbReference type="ARBA" id="ARBA00022559"/>
    </source>
</evidence>
<keyword evidence="8" id="KW-0408">Iron</keyword>
<reference evidence="11" key="1">
    <citation type="submission" date="2021-03" db="EMBL/GenBank/DDBJ databases">
        <authorList>
            <person name="Tagirdzhanova G."/>
        </authorList>
    </citation>
    <scope>NUCLEOTIDE SEQUENCE</scope>
</reference>
<evidence type="ECO:0000256" key="7">
    <source>
        <dbReference type="ARBA" id="ARBA00023002"/>
    </source>
</evidence>
<dbReference type="InterPro" id="IPR024712">
    <property type="entry name" value="Catalase_clade2"/>
</dbReference>
<dbReference type="GO" id="GO:0005829">
    <property type="term" value="C:cytosol"/>
    <property type="evidence" value="ECO:0007669"/>
    <property type="project" value="TreeGrafter"/>
</dbReference>
<dbReference type="GO" id="GO:0006979">
    <property type="term" value="P:response to oxidative stress"/>
    <property type="evidence" value="ECO:0007669"/>
    <property type="project" value="InterPro"/>
</dbReference>
<dbReference type="InterPro" id="IPR020835">
    <property type="entry name" value="Catalase_sf"/>
</dbReference>
<evidence type="ECO:0000313" key="12">
    <source>
        <dbReference type="Proteomes" id="UP000664203"/>
    </source>
</evidence>
<dbReference type="GO" id="GO:0004096">
    <property type="term" value="F:catalase activity"/>
    <property type="evidence" value="ECO:0007669"/>
    <property type="project" value="UniProtKB-EC"/>
</dbReference>
<evidence type="ECO:0000313" key="11">
    <source>
        <dbReference type="EMBL" id="CAF9939855.1"/>
    </source>
</evidence>
<comment type="cofactor">
    <cofactor evidence="1">
        <name>heme</name>
        <dbReference type="ChEBI" id="CHEBI:30413"/>
    </cofactor>
</comment>
<evidence type="ECO:0000256" key="1">
    <source>
        <dbReference type="ARBA" id="ARBA00001971"/>
    </source>
</evidence>
<dbReference type="PANTHER" id="PTHR42821">
    <property type="entry name" value="CATALASE"/>
    <property type="match status" value="1"/>
</dbReference>
<feature type="domain" description="Catalase core" evidence="10">
    <location>
        <begin position="300"/>
        <end position="567"/>
    </location>
</feature>
<dbReference type="OrthoDB" id="1658724at2759"/>
<evidence type="ECO:0000256" key="6">
    <source>
        <dbReference type="ARBA" id="ARBA00022723"/>
    </source>
</evidence>
<dbReference type="GO" id="GO:0008610">
    <property type="term" value="P:lipid biosynthetic process"/>
    <property type="evidence" value="ECO:0007669"/>
    <property type="project" value="InterPro"/>
</dbReference>
<dbReference type="InterPro" id="IPR018028">
    <property type="entry name" value="Catalase"/>
</dbReference>
<keyword evidence="7" id="KW-0560">Oxidoreductase</keyword>
<dbReference type="EMBL" id="CAJPDR010000573">
    <property type="protein sequence ID" value="CAF9939855.1"/>
    <property type="molecule type" value="Genomic_DNA"/>
</dbReference>
<dbReference type="Pfam" id="PF00199">
    <property type="entry name" value="Catalase"/>
    <property type="match status" value="2"/>
</dbReference>
<dbReference type="SMART" id="SM01060">
    <property type="entry name" value="Catalase"/>
    <property type="match status" value="1"/>
</dbReference>
<dbReference type="InterPro" id="IPR011614">
    <property type="entry name" value="Catalase_core"/>
</dbReference>
<evidence type="ECO:0000256" key="5">
    <source>
        <dbReference type="ARBA" id="ARBA00022617"/>
    </source>
</evidence>
<dbReference type="Pfam" id="PF04116">
    <property type="entry name" value="FA_hydroxylase"/>
    <property type="match status" value="1"/>
</dbReference>
<organism evidence="11 12">
    <name type="scientific">Alectoria fallacina</name>
    <dbReference type="NCBI Taxonomy" id="1903189"/>
    <lineage>
        <taxon>Eukaryota</taxon>
        <taxon>Fungi</taxon>
        <taxon>Dikarya</taxon>
        <taxon>Ascomycota</taxon>
        <taxon>Pezizomycotina</taxon>
        <taxon>Lecanoromycetes</taxon>
        <taxon>OSLEUM clade</taxon>
        <taxon>Lecanoromycetidae</taxon>
        <taxon>Lecanorales</taxon>
        <taxon>Lecanorineae</taxon>
        <taxon>Parmeliaceae</taxon>
        <taxon>Alectoria</taxon>
    </lineage>
</organism>
<keyword evidence="5" id="KW-0349">Heme</keyword>
<evidence type="ECO:0000256" key="9">
    <source>
        <dbReference type="ARBA" id="ARBA00023324"/>
    </source>
</evidence>
<dbReference type="SUPFAM" id="SSF56634">
    <property type="entry name" value="Heme-dependent catalase-like"/>
    <property type="match status" value="1"/>
</dbReference>
<keyword evidence="9" id="KW-0376">Hydrogen peroxide</keyword>
<comment type="similarity">
    <text evidence="2">Belongs to the catalase family.</text>
</comment>
<dbReference type="GO" id="GO:0020037">
    <property type="term" value="F:heme binding"/>
    <property type="evidence" value="ECO:0007669"/>
    <property type="project" value="InterPro"/>
</dbReference>
<comment type="caution">
    <text evidence="11">The sequence shown here is derived from an EMBL/GenBank/DDBJ whole genome shotgun (WGS) entry which is preliminary data.</text>
</comment>
<gene>
    <name evidence="11" type="primary">ERG25</name>
    <name evidence="11" type="ORF">ALECFALPRED_008361</name>
</gene>
<evidence type="ECO:0000256" key="8">
    <source>
        <dbReference type="ARBA" id="ARBA00023004"/>
    </source>
</evidence>
<dbReference type="AlphaFoldDB" id="A0A8H3J362"/>
<dbReference type="Proteomes" id="UP000664203">
    <property type="component" value="Unassembled WGS sequence"/>
</dbReference>
<dbReference type="PRINTS" id="PR00067">
    <property type="entry name" value="CATALASE"/>
</dbReference>
<keyword evidence="12" id="KW-1185">Reference proteome</keyword>
<evidence type="ECO:0000256" key="3">
    <source>
        <dbReference type="ARBA" id="ARBA00012314"/>
    </source>
</evidence>
<dbReference type="Gene3D" id="2.40.180.10">
    <property type="entry name" value="Catalase core domain"/>
    <property type="match status" value="2"/>
</dbReference>
<keyword evidence="6" id="KW-0479">Metal-binding</keyword>
<dbReference type="GO" id="GO:0005506">
    <property type="term" value="F:iron ion binding"/>
    <property type="evidence" value="ECO:0007669"/>
    <property type="project" value="InterPro"/>
</dbReference>
<accession>A0A8H3J362</accession>
<keyword evidence="4" id="KW-0575">Peroxidase</keyword>
<name>A0A8H3J362_9LECA</name>
<evidence type="ECO:0000256" key="2">
    <source>
        <dbReference type="ARBA" id="ARBA00005329"/>
    </source>
</evidence>
<dbReference type="GO" id="GO:0042744">
    <property type="term" value="P:hydrogen peroxide catabolic process"/>
    <property type="evidence" value="ECO:0007669"/>
    <property type="project" value="UniProtKB-KW"/>
</dbReference>
<dbReference type="PANTHER" id="PTHR42821:SF1">
    <property type="entry name" value="CATALASE-B"/>
    <property type="match status" value="1"/>
</dbReference>
<dbReference type="PROSITE" id="PS51402">
    <property type="entry name" value="CATALASE_3"/>
    <property type="match status" value="1"/>
</dbReference>
<dbReference type="Gene3D" id="6.10.10.30">
    <property type="entry name" value="Catalase hpii, N-terminal domain-like"/>
    <property type="match status" value="1"/>
</dbReference>
<dbReference type="InterPro" id="IPR006694">
    <property type="entry name" value="Fatty_acid_hydroxylase"/>
</dbReference>
<evidence type="ECO:0000259" key="10">
    <source>
        <dbReference type="SMART" id="SM01060"/>
    </source>
</evidence>
<sequence length="646" mass="73741">MALNRNSSSSLFSSPAETYWGQFDEISKYNVHLNVFERLWAAWYAYLQNDVLATGIMSFVMHEIIYFGRSIPWAIIDRISYFNKYKIQNQKIPTAREQWSCAKLVLLSHFTVELPQIWLFHPMAQYVGLATGVPFPSLFTMLYQIAVFFVLEDTWHYWSHRALHWGPLYKNIHKIHHQYSAPFGLAAEYASPIEVMILGLGTVGAPLLWCAVTSDLHILTMYIWIVCRLFQAIDAHSGYEFPWSLHHFLPFWAGAEHHDVHHEKFIGNYSSSFRWWDFVLDTESGPEAAKKRKERRLAKEGKKGSKVTDTDHWLTVSTEDQNGPALLKDGHTREKTHHFGHERIPERIVHARRAGASGTFKLYEKAEEVTSAGVLTDTSQNIPVCLRFSTILGPLGREVAPIHTYTFANTRGERHSAKFHFTPTLGVHSFVWDEALKLAGQDREFHRKDLYEAISHGIFPKWKFGVQTLKESQEHDFDFDILDATKVWPEEFIPIRYIGELDLNCNVEEHFTQTEQAAFATGHVVPGIGFSDDPLLQGVREAFGHLRTIGATGEAVNLVKTACEVDDMTFSSAGSHDVVDSYGVVTAGVAKLESFKETINMAKGAKDFIDIYTFNISQHRNFDREMNGMSSMVAYQMEHRSCFSEG</sequence>
<proteinExistence type="inferred from homology"/>
<dbReference type="EC" id="1.11.1.6" evidence="3"/>